<accession>A0AAE0BH76</accession>
<organism evidence="1 2">
    <name type="scientific">Cymbomonas tetramitiformis</name>
    <dbReference type="NCBI Taxonomy" id="36881"/>
    <lineage>
        <taxon>Eukaryota</taxon>
        <taxon>Viridiplantae</taxon>
        <taxon>Chlorophyta</taxon>
        <taxon>Pyramimonadophyceae</taxon>
        <taxon>Pyramimonadales</taxon>
        <taxon>Pyramimonadaceae</taxon>
        <taxon>Cymbomonas</taxon>
    </lineage>
</organism>
<comment type="caution">
    <text evidence="1">The sequence shown here is derived from an EMBL/GenBank/DDBJ whole genome shotgun (WGS) entry which is preliminary data.</text>
</comment>
<evidence type="ECO:0000313" key="1">
    <source>
        <dbReference type="EMBL" id="KAK3235920.1"/>
    </source>
</evidence>
<proteinExistence type="predicted"/>
<sequence>MVAGTTGALAALVAHYKRREYGFMDSKLALKWIAETSKENAVAVMEAGFTPGPKMSKRTGAGYKAEQDSERIMQPIEDAVKAVSDLAKAKPIEAQYPVRHVAQLAGKLIHNFSYPSEHRHLERQALADSGVVELLAFHMGRKNCGIDSDVANALRDLATLRGCEPHNRATSVAKGALDALGSLQG</sequence>
<name>A0AAE0BH76_9CHLO</name>
<dbReference type="AlphaFoldDB" id="A0AAE0BH76"/>
<reference evidence="1 2" key="1">
    <citation type="journal article" date="2015" name="Genome Biol. Evol.">
        <title>Comparative Genomics of a Bacterivorous Green Alga Reveals Evolutionary Causalities and Consequences of Phago-Mixotrophic Mode of Nutrition.</title>
        <authorList>
            <person name="Burns J.A."/>
            <person name="Paasch A."/>
            <person name="Narechania A."/>
            <person name="Kim E."/>
        </authorList>
    </citation>
    <scope>NUCLEOTIDE SEQUENCE [LARGE SCALE GENOMIC DNA]</scope>
    <source>
        <strain evidence="1 2">PLY_AMNH</strain>
    </source>
</reference>
<keyword evidence="2" id="KW-1185">Reference proteome</keyword>
<dbReference type="EMBL" id="LGRX02035195">
    <property type="protein sequence ID" value="KAK3235920.1"/>
    <property type="molecule type" value="Genomic_DNA"/>
</dbReference>
<dbReference type="Proteomes" id="UP001190700">
    <property type="component" value="Unassembled WGS sequence"/>
</dbReference>
<gene>
    <name evidence="1" type="ORF">CYMTET_53914</name>
</gene>
<protein>
    <submittedName>
        <fullName evidence="1">Uncharacterized protein</fullName>
    </submittedName>
</protein>
<evidence type="ECO:0000313" key="2">
    <source>
        <dbReference type="Proteomes" id="UP001190700"/>
    </source>
</evidence>